<proteinExistence type="predicted"/>
<dbReference type="EMBL" id="SLXT01000022">
    <property type="protein sequence ID" value="TCP62436.1"/>
    <property type="molecule type" value="Genomic_DNA"/>
</dbReference>
<keyword evidence="1" id="KW-0175">Coiled coil</keyword>
<comment type="caution">
    <text evidence="2">The sequence shown here is derived from an EMBL/GenBank/DDBJ whole genome shotgun (WGS) entry which is preliminary data.</text>
</comment>
<evidence type="ECO:0000313" key="2">
    <source>
        <dbReference type="EMBL" id="TCP62436.1"/>
    </source>
</evidence>
<keyword evidence="3" id="KW-1185">Reference proteome</keyword>
<name>A0A4V2SWI5_9FIRM</name>
<accession>A0A4V2SWI5</accession>
<reference evidence="2 3" key="1">
    <citation type="submission" date="2019-03" db="EMBL/GenBank/DDBJ databases">
        <title>Genomic Encyclopedia of Type Strains, Phase IV (KMG-IV): sequencing the most valuable type-strain genomes for metagenomic binning, comparative biology and taxonomic classification.</title>
        <authorList>
            <person name="Goeker M."/>
        </authorList>
    </citation>
    <scope>NUCLEOTIDE SEQUENCE [LARGE SCALE GENOMIC DNA]</scope>
    <source>
        <strain evidence="2 3">DSM 11170</strain>
    </source>
</reference>
<sequence length="198" mass="22903">MGDATKQWNLRKTLLGFRPDDVMTEVERIQNEYASKLKAQHAMIDEGLLQRERLTKEIDALQQQQQDLQHRESQIALILIQAQEKKRAMEAQAKQEADRLIAEAQALVDQKRAELNRLKKQHEQFVRDFQSLIRHYQQVLPVKITTTAKPELLESRDDVIPRIENVSGKRGARSRRVGAGFLDDDVDFGRFASGFEIK</sequence>
<evidence type="ECO:0000256" key="1">
    <source>
        <dbReference type="SAM" id="Coils"/>
    </source>
</evidence>
<dbReference type="AlphaFoldDB" id="A0A4V2SWI5"/>
<dbReference type="Proteomes" id="UP000294813">
    <property type="component" value="Unassembled WGS sequence"/>
</dbReference>
<feature type="coiled-coil region" evidence="1">
    <location>
        <begin position="44"/>
        <end position="128"/>
    </location>
</feature>
<gene>
    <name evidence="2" type="ORF">EDD73_1226</name>
</gene>
<evidence type="ECO:0008006" key="4">
    <source>
        <dbReference type="Google" id="ProtNLM"/>
    </source>
</evidence>
<organism evidence="2 3">
    <name type="scientific">Heliophilum fasciatum</name>
    <dbReference type="NCBI Taxonomy" id="35700"/>
    <lineage>
        <taxon>Bacteria</taxon>
        <taxon>Bacillati</taxon>
        <taxon>Bacillota</taxon>
        <taxon>Clostridia</taxon>
        <taxon>Eubacteriales</taxon>
        <taxon>Heliobacteriaceae</taxon>
        <taxon>Heliophilum</taxon>
    </lineage>
</organism>
<evidence type="ECO:0000313" key="3">
    <source>
        <dbReference type="Proteomes" id="UP000294813"/>
    </source>
</evidence>
<dbReference type="RefSeq" id="WP_131919910.1">
    <property type="nucleotide sequence ID" value="NZ_JAOQNU010000021.1"/>
</dbReference>
<protein>
    <recommendedName>
        <fullName evidence="4">DivIVA protein</fullName>
    </recommendedName>
</protein>